<comment type="caution">
    <text evidence="1">The sequence shown here is derived from an EMBL/GenBank/DDBJ whole genome shotgun (WGS) entry which is preliminary data.</text>
</comment>
<proteinExistence type="predicted"/>
<dbReference type="RefSeq" id="WP_152133870.1">
    <property type="nucleotide sequence ID" value="NZ_QKKZ01000002.1"/>
</dbReference>
<sequence>MSKEHFRNKFEEALTTAGEALENNGYNIQKYQSFVQDRNGKHNFNYANNPLAALDQTLEETRDGEKLYIAVDGDEISDIINNELDPAKLIYRNICGGIDLDEPATQPEWANEPIPAFGTTVSYIPDFPDDYFEVGTAETQPPYTRQDAEERVEGIIEVLGENGFTAEKGFID</sequence>
<gene>
    <name evidence="1" type="ORF">DM867_05695</name>
</gene>
<accession>A0A5N5UAB8</accession>
<organism evidence="1 2">
    <name type="scientific">Halosegnis rubeus</name>
    <dbReference type="NCBI Taxonomy" id="2212850"/>
    <lineage>
        <taxon>Archaea</taxon>
        <taxon>Methanobacteriati</taxon>
        <taxon>Methanobacteriota</taxon>
        <taxon>Stenosarchaea group</taxon>
        <taxon>Halobacteria</taxon>
        <taxon>Halobacteriales</taxon>
        <taxon>Natronomonadaceae</taxon>
        <taxon>Halosegnis</taxon>
    </lineage>
</organism>
<name>A0A5N5UAB8_9EURY</name>
<keyword evidence="2" id="KW-1185">Reference proteome</keyword>
<dbReference type="AlphaFoldDB" id="A0A5N5UAB8"/>
<dbReference type="EMBL" id="QKKZ01000002">
    <property type="protein sequence ID" value="KAB7514612.1"/>
    <property type="molecule type" value="Genomic_DNA"/>
</dbReference>
<evidence type="ECO:0000313" key="2">
    <source>
        <dbReference type="Proteomes" id="UP000326865"/>
    </source>
</evidence>
<evidence type="ECO:0000313" key="1">
    <source>
        <dbReference type="EMBL" id="KAB7514612.1"/>
    </source>
</evidence>
<reference evidence="1 2" key="1">
    <citation type="submission" date="2019-10" db="EMBL/GenBank/DDBJ databases">
        <title>Unraveling microbial dark matter from salterns through culturing: the case of the genus Halosegnis.</title>
        <authorList>
            <person name="Duran-Viseras A."/>
            <person name="Andrei A.-S."/>
            <person name="Vera-Gargallo B."/>
            <person name="Ghai R."/>
            <person name="Sanchez-Porro C."/>
            <person name="Ventosa A."/>
        </authorList>
    </citation>
    <scope>NUCLEOTIDE SEQUENCE [LARGE SCALE GENOMIC DNA]</scope>
    <source>
        <strain evidence="1 2">F18-79</strain>
    </source>
</reference>
<protein>
    <submittedName>
        <fullName evidence="1">Uncharacterized protein</fullName>
    </submittedName>
</protein>
<dbReference type="Proteomes" id="UP000326865">
    <property type="component" value="Unassembled WGS sequence"/>
</dbReference>